<gene>
    <name evidence="2" type="ORF">EP073_01045</name>
</gene>
<reference evidence="2 3" key="1">
    <citation type="submission" date="2019-01" db="EMBL/GenBank/DDBJ databases">
        <title>Geovibrio thiophilus DSM 11263, complete genome.</title>
        <authorList>
            <person name="Spring S."/>
            <person name="Bunk B."/>
            <person name="Sproer C."/>
        </authorList>
    </citation>
    <scope>NUCLEOTIDE SEQUENCE [LARGE SCALE GENOMIC DNA]</scope>
    <source>
        <strain evidence="2 3">DSM 11263</strain>
    </source>
</reference>
<dbReference type="EMBL" id="CP035108">
    <property type="protein sequence ID" value="QAR32036.1"/>
    <property type="molecule type" value="Genomic_DNA"/>
</dbReference>
<evidence type="ECO:0000256" key="1">
    <source>
        <dbReference type="ARBA" id="ARBA00009981"/>
    </source>
</evidence>
<keyword evidence="3" id="KW-1185">Reference proteome</keyword>
<proteinExistence type="inferred from homology"/>
<evidence type="ECO:0000313" key="2">
    <source>
        <dbReference type="EMBL" id="QAR32036.1"/>
    </source>
</evidence>
<dbReference type="OrthoDB" id="9811091at2"/>
<evidence type="ECO:0000313" key="3">
    <source>
        <dbReference type="Proteomes" id="UP000287502"/>
    </source>
</evidence>
<comment type="similarity">
    <text evidence="1">Belongs to the phD/YefM antitoxin family.</text>
</comment>
<dbReference type="KEGG" id="gtl:EP073_01045"/>
<sequence length="104" mass="12131">MRNIVCKRCSMYGVKYELNEMMSASSFSRNMNKVADLLRDKNRVVVLRNNNPEMIVLPVQEYELMKSVMDLAEHVEIAQLIEERKNSEKVPLDEALKRLGLEDE</sequence>
<dbReference type="InterPro" id="IPR036165">
    <property type="entry name" value="YefM-like_sf"/>
</dbReference>
<dbReference type="AlphaFoldDB" id="A0A3R5UZF1"/>
<organism evidence="2 3">
    <name type="scientific">Geovibrio thiophilus</name>
    <dbReference type="NCBI Taxonomy" id="139438"/>
    <lineage>
        <taxon>Bacteria</taxon>
        <taxon>Pseudomonadati</taxon>
        <taxon>Deferribacterota</taxon>
        <taxon>Deferribacteres</taxon>
        <taxon>Deferribacterales</taxon>
        <taxon>Geovibrionaceae</taxon>
        <taxon>Geovibrio</taxon>
    </lineage>
</organism>
<name>A0A3R5UZF1_9BACT</name>
<protein>
    <submittedName>
        <fullName evidence="2">Uncharacterized protein</fullName>
    </submittedName>
</protein>
<dbReference type="Proteomes" id="UP000287502">
    <property type="component" value="Chromosome"/>
</dbReference>
<accession>A0A3R5UZF1</accession>
<dbReference type="SUPFAM" id="SSF143120">
    <property type="entry name" value="YefM-like"/>
    <property type="match status" value="1"/>
</dbReference>